<dbReference type="InterPro" id="IPR011971">
    <property type="entry name" value="CHP02284"/>
</dbReference>
<reference evidence="2 5" key="3">
    <citation type="submission" date="2018-07" db="EMBL/GenBank/DDBJ databases">
        <title>Leeuwenhoekiella genomics.</title>
        <authorList>
            <person name="Tahon G."/>
            <person name="Willems A."/>
        </authorList>
    </citation>
    <scope>NUCLEOTIDE SEQUENCE [LARGE SCALE GENOMIC DNA]</scope>
    <source>
        <strain evidence="2 5">LMG 24856</strain>
    </source>
</reference>
<dbReference type="STRING" id="573501.SAMN04487999_1347"/>
<dbReference type="InterPro" id="IPR009078">
    <property type="entry name" value="Ferritin-like_SF"/>
</dbReference>
<feature type="domain" description="DUF2383" evidence="1">
    <location>
        <begin position="9"/>
        <end position="116"/>
    </location>
</feature>
<dbReference type="Gene3D" id="1.20.1260.10">
    <property type="match status" value="1"/>
</dbReference>
<dbReference type="Pfam" id="PF09537">
    <property type="entry name" value="DUF2383"/>
    <property type="match status" value="1"/>
</dbReference>
<accession>A0A1M5WRN9</accession>
<reference evidence="4" key="2">
    <citation type="submission" date="2016-11" db="EMBL/GenBank/DDBJ databases">
        <authorList>
            <person name="Varghese N."/>
            <person name="Submissions S."/>
        </authorList>
    </citation>
    <scope>NUCLEOTIDE SEQUENCE [LARGE SCALE GENOMIC DNA]</scope>
    <source>
        <strain evidence="4">DSM 19859</strain>
    </source>
</reference>
<evidence type="ECO:0000313" key="3">
    <source>
        <dbReference type="EMBL" id="SHH90276.1"/>
    </source>
</evidence>
<name>A0A1M5WRN9_9FLAO</name>
<evidence type="ECO:0000313" key="5">
    <source>
        <dbReference type="Proteomes" id="UP000290037"/>
    </source>
</evidence>
<dbReference type="SUPFAM" id="SSF47240">
    <property type="entry name" value="Ferritin-like"/>
    <property type="match status" value="1"/>
</dbReference>
<dbReference type="InterPro" id="IPR012347">
    <property type="entry name" value="Ferritin-like"/>
</dbReference>
<dbReference type="InterPro" id="IPR019052">
    <property type="entry name" value="DUF2383"/>
</dbReference>
<organism evidence="3 4">
    <name type="scientific">Leeuwenhoekiella palythoae</name>
    <dbReference type="NCBI Taxonomy" id="573501"/>
    <lineage>
        <taxon>Bacteria</taxon>
        <taxon>Pseudomonadati</taxon>
        <taxon>Bacteroidota</taxon>
        <taxon>Flavobacteriia</taxon>
        <taxon>Flavobacteriales</taxon>
        <taxon>Flavobacteriaceae</taxon>
        <taxon>Leeuwenhoekiella</taxon>
    </lineage>
</organism>
<dbReference type="Proteomes" id="UP000184240">
    <property type="component" value="Unassembled WGS sequence"/>
</dbReference>
<dbReference type="NCBIfam" id="TIGR02284">
    <property type="entry name" value="PA2169 family four-helix-bundle protein"/>
    <property type="match status" value="1"/>
</dbReference>
<keyword evidence="5" id="KW-1185">Reference proteome</keyword>
<proteinExistence type="predicted"/>
<gene>
    <name evidence="2" type="ORF">DSM01_639</name>
    <name evidence="3" type="ORF">SAMN04487999_1347</name>
</gene>
<dbReference type="EMBL" id="FQXT01000002">
    <property type="protein sequence ID" value="SHH90276.1"/>
    <property type="molecule type" value="Genomic_DNA"/>
</dbReference>
<dbReference type="InterPro" id="IPR016920">
    <property type="entry name" value="UCP029477"/>
</dbReference>
<dbReference type="Proteomes" id="UP000290037">
    <property type="component" value="Unassembled WGS sequence"/>
</dbReference>
<dbReference type="RefSeq" id="WP_072981543.1">
    <property type="nucleotide sequence ID" value="NZ_CAXPJH010000015.1"/>
</dbReference>
<protein>
    <recommendedName>
        <fullName evidence="1">DUF2383 domain-containing protein</fullName>
    </recommendedName>
</protein>
<evidence type="ECO:0000313" key="2">
    <source>
        <dbReference type="EMBL" id="RXG31495.1"/>
    </source>
</evidence>
<dbReference type="AlphaFoldDB" id="A0A1M5WRN9"/>
<dbReference type="PIRSF" id="PIRSF029477">
    <property type="entry name" value="UCP029477"/>
    <property type="match status" value="1"/>
</dbReference>
<dbReference type="EMBL" id="QOVN01000001">
    <property type="protein sequence ID" value="RXG31495.1"/>
    <property type="molecule type" value="Genomic_DNA"/>
</dbReference>
<reference evidence="3" key="1">
    <citation type="submission" date="2016-11" db="EMBL/GenBank/DDBJ databases">
        <authorList>
            <person name="Jaros S."/>
            <person name="Januszkiewicz K."/>
            <person name="Wedrychowicz H."/>
        </authorList>
    </citation>
    <scope>NUCLEOTIDE SEQUENCE [LARGE SCALE GENOMIC DNA]</scope>
    <source>
        <strain evidence="3">DSM 19859</strain>
    </source>
</reference>
<dbReference type="OrthoDB" id="282393at2"/>
<sequence>MSYSDKMGEKLNELLEKNYDAEAGYKNAAEKVQNSALKNYLLSRAQDRYDFGHELKAELKTFGQEPEKGTSLAGDAHRLWMDLKTALSSDKDEAVLEEAIRGERAAVDEYDEILKEESLPSSTKSIITAQRNSVKAALNEAKALEVLA</sequence>
<evidence type="ECO:0000313" key="4">
    <source>
        <dbReference type="Proteomes" id="UP000184240"/>
    </source>
</evidence>
<evidence type="ECO:0000259" key="1">
    <source>
        <dbReference type="Pfam" id="PF09537"/>
    </source>
</evidence>